<dbReference type="AlphaFoldDB" id="A0A222WHH0"/>
<dbReference type="STRING" id="172713.GCA_001705305_05516"/>
<reference evidence="3 4" key="1">
    <citation type="submission" date="2017-03" db="EMBL/GenBank/DDBJ databases">
        <title>Complete genome sequence of Paenibacillus Kribbensis producing bioflocculants.</title>
        <authorList>
            <person name="Lee H.-G."/>
            <person name="Oh H.-M."/>
        </authorList>
    </citation>
    <scope>NUCLEOTIDE SEQUENCE [LARGE SCALE GENOMIC DNA]</scope>
    <source>
        <strain evidence="3 4">AM49</strain>
    </source>
</reference>
<sequence>MVEKWVWMGVAGAIVGYVTFASYGAGHATSTSSEEHPAAPLNEQNGQGDTAKRIVHDQRMYFEGQGQTNFTFEEGRKLYISIKNTGKQPVQYKLNRSYGSDLQGAVLQGTTSGFAKGTLQPGERHDLLFVKPEGQAEAGSDSPNELILNVSTDDGSQGTVKTFAYITL</sequence>
<gene>
    <name evidence="3" type="ORF">B4V02_03675</name>
</gene>
<dbReference type="KEGG" id="pkb:B4V02_03675"/>
<evidence type="ECO:0000313" key="3">
    <source>
        <dbReference type="EMBL" id="ASR45859.1"/>
    </source>
</evidence>
<dbReference type="RefSeq" id="WP_094153778.1">
    <property type="nucleotide sequence ID" value="NZ_CP020028.1"/>
</dbReference>
<keyword evidence="4" id="KW-1185">Reference proteome</keyword>
<keyword evidence="2" id="KW-0812">Transmembrane</keyword>
<evidence type="ECO:0000313" key="4">
    <source>
        <dbReference type="Proteomes" id="UP000214666"/>
    </source>
</evidence>
<evidence type="ECO:0000256" key="2">
    <source>
        <dbReference type="SAM" id="Phobius"/>
    </source>
</evidence>
<dbReference type="Proteomes" id="UP000214666">
    <property type="component" value="Chromosome"/>
</dbReference>
<name>A0A222WHH0_9BACL</name>
<keyword evidence="2" id="KW-1133">Transmembrane helix</keyword>
<evidence type="ECO:0000256" key="1">
    <source>
        <dbReference type="SAM" id="MobiDB-lite"/>
    </source>
</evidence>
<feature type="region of interest" description="Disordered" evidence="1">
    <location>
        <begin position="28"/>
        <end position="48"/>
    </location>
</feature>
<organism evidence="3 4">
    <name type="scientific">Paenibacillus kribbensis</name>
    <dbReference type="NCBI Taxonomy" id="172713"/>
    <lineage>
        <taxon>Bacteria</taxon>
        <taxon>Bacillati</taxon>
        <taxon>Bacillota</taxon>
        <taxon>Bacilli</taxon>
        <taxon>Bacillales</taxon>
        <taxon>Paenibacillaceae</taxon>
        <taxon>Paenibacillus</taxon>
    </lineage>
</organism>
<accession>A0A222WHH0</accession>
<feature type="transmembrane region" description="Helical" evidence="2">
    <location>
        <begin position="6"/>
        <end position="26"/>
    </location>
</feature>
<proteinExistence type="predicted"/>
<dbReference type="EMBL" id="CP020028">
    <property type="protein sequence ID" value="ASR45859.1"/>
    <property type="molecule type" value="Genomic_DNA"/>
</dbReference>
<keyword evidence="2" id="KW-0472">Membrane</keyword>
<dbReference type="OrthoDB" id="2662386at2"/>
<protein>
    <submittedName>
        <fullName evidence="3">Uncharacterized protein</fullName>
    </submittedName>
</protein>